<dbReference type="GO" id="GO:0016887">
    <property type="term" value="F:ATP hydrolysis activity"/>
    <property type="evidence" value="ECO:0007669"/>
    <property type="project" value="InterPro"/>
</dbReference>
<dbReference type="Proteomes" id="UP000293652">
    <property type="component" value="Unassembled WGS sequence"/>
</dbReference>
<dbReference type="InterPro" id="IPR051396">
    <property type="entry name" value="Bact_Antivir_Def_Nuclease"/>
</dbReference>
<dbReference type="GO" id="GO:0005524">
    <property type="term" value="F:ATP binding"/>
    <property type="evidence" value="ECO:0007669"/>
    <property type="project" value="InterPro"/>
</dbReference>
<organism evidence="2 3">
    <name type="scientific">Rhizobium leguminosarum</name>
    <dbReference type="NCBI Taxonomy" id="384"/>
    <lineage>
        <taxon>Bacteria</taxon>
        <taxon>Pseudomonadati</taxon>
        <taxon>Pseudomonadota</taxon>
        <taxon>Alphaproteobacteria</taxon>
        <taxon>Hyphomicrobiales</taxon>
        <taxon>Rhizobiaceae</taxon>
        <taxon>Rhizobium/Agrobacterium group</taxon>
        <taxon>Rhizobium</taxon>
    </lineage>
</organism>
<dbReference type="InterPro" id="IPR041685">
    <property type="entry name" value="AAA_GajA/Old/RecF-like"/>
</dbReference>
<feature type="domain" description="Endonuclease GajA/Old nuclease/RecF-like AAA" evidence="1">
    <location>
        <begin position="1"/>
        <end position="380"/>
    </location>
</feature>
<dbReference type="PANTHER" id="PTHR43581:SF4">
    <property type="entry name" value="ATP_GTP PHOSPHATASE"/>
    <property type="match status" value="1"/>
</dbReference>
<dbReference type="InterPro" id="IPR027417">
    <property type="entry name" value="P-loop_NTPase"/>
</dbReference>
<dbReference type="RefSeq" id="WP_130740836.1">
    <property type="nucleotide sequence ID" value="NZ_SIPA01000001.1"/>
</dbReference>
<dbReference type="SUPFAM" id="SSF52540">
    <property type="entry name" value="P-loop containing nucleoside triphosphate hydrolases"/>
    <property type="match status" value="1"/>
</dbReference>
<gene>
    <name evidence="2" type="ORF">ELI03_00930</name>
</gene>
<evidence type="ECO:0000259" key="1">
    <source>
        <dbReference type="Pfam" id="PF13175"/>
    </source>
</evidence>
<sequence>MKIEHLEISNFRGIKYVRMDGLRSTVVIAGANGSGKSCVFDAIRLLKSAYGGYQQNEWHHWMSEFQVNFTVNPSAFLTFFQDKQKALSISAAFRLHQNERAYLQEHGKELVRQSVWRILAPELSGWSSYNAAPMAAQYRDREPEVERLTDLQWTAMLAELAQDTIEGRLFAEPTGDLQFTDSKSLEIIFSTFLPEKLGLLDYHGAQRNYTREQVSGVNLDLTAQDETRKQTALYNYNAKYSNVKGEMAGAYVKELLAERAGADIGNRAPLDATLAELFATFFPDKKFLGPKATASGALTFPVTTATGAQHDLDELSAGEKEILYGYLRIRNSAPRYSLILLDEPELHLNPRLIRSLPRFYHYHLGVNLDNQIWLVTHSDALLREVIGQPEYSVFHMSAATEAVDSQIQILNAREDAESAVLSLVGDIAAYRPGKKILIFEGGGDSEFDEYFTGQIFPELLSTVNIISSGNKLRVRELHAILEGASRKGVLPFEVYSITDKDSEAIDTSVSGSRYRWDVYHIENYLLEPKFILQVLLDLNIKTFDSETQIYDELRKSAKSNVRQLVRHALSKAANDKLVRAINTAIEPKSVDLPKSLRAAIERSTGRVNEADAGDLSLEAISRMAAELTVQLEQDLGTDSWRSSFMGREILKDFFGRHTQIGYNNIRHLIIARMRDAGFKPAGMMTIIESIIVA</sequence>
<dbReference type="Gene3D" id="3.40.50.300">
    <property type="entry name" value="P-loop containing nucleotide triphosphate hydrolases"/>
    <property type="match status" value="1"/>
</dbReference>
<evidence type="ECO:0000313" key="2">
    <source>
        <dbReference type="EMBL" id="TAX70404.1"/>
    </source>
</evidence>
<comment type="caution">
    <text evidence="2">The sequence shown here is derived from an EMBL/GenBank/DDBJ whole genome shotgun (WGS) entry which is preliminary data.</text>
</comment>
<name>A0A4Q8Y2V0_RHILE</name>
<dbReference type="Pfam" id="PF13175">
    <property type="entry name" value="AAA_15"/>
    <property type="match status" value="1"/>
</dbReference>
<accession>A0A4Q8Y2V0</accession>
<dbReference type="PANTHER" id="PTHR43581">
    <property type="entry name" value="ATP/GTP PHOSPHATASE"/>
    <property type="match status" value="1"/>
</dbReference>
<protein>
    <submittedName>
        <fullName evidence="2">DUF2813 domain-containing protein</fullName>
    </submittedName>
</protein>
<dbReference type="EMBL" id="SIPC01000001">
    <property type="protein sequence ID" value="TAX70404.1"/>
    <property type="molecule type" value="Genomic_DNA"/>
</dbReference>
<proteinExistence type="predicted"/>
<dbReference type="AlphaFoldDB" id="A0A4Q8Y2V0"/>
<evidence type="ECO:0000313" key="3">
    <source>
        <dbReference type="Proteomes" id="UP000293652"/>
    </source>
</evidence>
<reference evidence="2 3" key="1">
    <citation type="submission" date="2019-02" db="EMBL/GenBank/DDBJ databases">
        <title>The genomic architecture of introgression among sibling species of bacteria.</title>
        <authorList>
            <person name="Cavassim M.I.A."/>
            <person name="Moeskjaer S."/>
            <person name="Moslemi C."/>
            <person name="Fields B."/>
            <person name="Bachmann A."/>
            <person name="Vilhjalmsson B."/>
            <person name="Schierup M.H."/>
            <person name="Young J.P.W."/>
            <person name="Andersen S.U."/>
        </authorList>
    </citation>
    <scope>NUCLEOTIDE SEQUENCE [LARGE SCALE GENOMIC DNA]</scope>
    <source>
        <strain evidence="2 3">SM145A</strain>
    </source>
</reference>